<dbReference type="AlphaFoldDB" id="I0GY81"/>
<dbReference type="InterPro" id="IPR015943">
    <property type="entry name" value="WD40/YVTN_repeat-like_dom_sf"/>
</dbReference>
<evidence type="ECO:0000313" key="4">
    <source>
        <dbReference type="Proteomes" id="UP000007882"/>
    </source>
</evidence>
<keyword evidence="4" id="KW-1185">Reference proteome</keyword>
<keyword evidence="2" id="KW-0732">Signal</keyword>
<dbReference type="STRING" id="512565.AMIS_4980"/>
<accession>I0GY81</accession>
<feature type="signal peptide" evidence="2">
    <location>
        <begin position="1"/>
        <end position="41"/>
    </location>
</feature>
<evidence type="ECO:0000256" key="2">
    <source>
        <dbReference type="SAM" id="SignalP"/>
    </source>
</evidence>
<dbReference type="InterPro" id="IPR011044">
    <property type="entry name" value="Quino_amine_DH_bsu"/>
</dbReference>
<protein>
    <recommendedName>
        <fullName evidence="5">Ig-like domain repeat protein</fullName>
    </recommendedName>
</protein>
<dbReference type="HOGENOM" id="CLU_027798_0_0_11"/>
<sequence>MDIPSRVTSASMSRPARISMRNRRIGAVAVVAALTGSTVLAAGATPALADSGKALPLKSVGDLVVDGAHQRIFVSDPDSGKIVETRYDGTVAATASGLPRVTGLALSRDGNVLYGALESGRAIVALSAATLTEPVRYDLGAGVYPLSLESAGGKLWFSYDNYGKDPYIGSEGNIGSLDLGGAKPVVALEQDTTGAYHLWSGAPELTSTQESTPGDSALLAAFDPHTSSGVVAVYNVAGGAFTRTGAQGITKGYTRDVAFTPDSAQVVAADSTAVTVARSTDLTPTGSYPVNGWAKSVAVASDGTVAIGGSEVRIFAPGKTVPIRRYTLPRTDPTTTGNDEVADRALAWEPGGNRLFAITDNYSAIHHLRVYTEPKKSPPSLKLSGPASAARGRPLTVTGSLTASIPLPAGTRVTVTRTDLENPSGKSLGTLTTAANGSFSVTDTPSAGGTVTYRASYAGDAKHSAVTATKSVSVSRTSPVLTINNNKKTFGYGRTVTFTAKLGATYKNRVVEIWADPSGGDQGRRLLKRAVASRSGTVSASLRLTRDTTVSAVFTGDPRTAPKTVKATVGTKVNVSLKVSKHYRTGKIGKTKYHYVHVKTKAKLTVKMTAGPKARKAYVGVQFFSKGKWRAWNDGYFPAAEAVHLDATGFKGYKLRVRAAYRKGSSGDSVNTTTWTPYQYIYITK</sequence>
<dbReference type="EMBL" id="AP012319">
    <property type="protein sequence ID" value="BAL85718.1"/>
    <property type="molecule type" value="Genomic_DNA"/>
</dbReference>
<feature type="region of interest" description="Disordered" evidence="1">
    <location>
        <begin position="374"/>
        <end position="393"/>
    </location>
</feature>
<dbReference type="KEGG" id="ams:AMIS_4980"/>
<gene>
    <name evidence="3" type="ordered locus">AMIS_4980</name>
</gene>
<evidence type="ECO:0000256" key="1">
    <source>
        <dbReference type="SAM" id="MobiDB-lite"/>
    </source>
</evidence>
<name>I0GY81_ACTM4</name>
<evidence type="ECO:0008006" key="5">
    <source>
        <dbReference type="Google" id="ProtNLM"/>
    </source>
</evidence>
<organism evidence="3 4">
    <name type="scientific">Actinoplanes missouriensis (strain ATCC 14538 / DSM 43046 / CBS 188.64 / JCM 3121 / NBRC 102363 / NCIMB 12654 / NRRL B-3342 / UNCC 431)</name>
    <dbReference type="NCBI Taxonomy" id="512565"/>
    <lineage>
        <taxon>Bacteria</taxon>
        <taxon>Bacillati</taxon>
        <taxon>Actinomycetota</taxon>
        <taxon>Actinomycetes</taxon>
        <taxon>Micromonosporales</taxon>
        <taxon>Micromonosporaceae</taxon>
        <taxon>Actinoplanes</taxon>
    </lineage>
</organism>
<dbReference type="PATRIC" id="fig|512565.3.peg.502"/>
<dbReference type="Gene3D" id="2.130.10.10">
    <property type="entry name" value="YVTN repeat-like/Quinoprotein amine dehydrogenase"/>
    <property type="match status" value="1"/>
</dbReference>
<dbReference type="SUPFAM" id="SSF50969">
    <property type="entry name" value="YVTN repeat-like/Quinoprotein amine dehydrogenase"/>
    <property type="match status" value="1"/>
</dbReference>
<evidence type="ECO:0000313" key="3">
    <source>
        <dbReference type="EMBL" id="BAL85718.1"/>
    </source>
</evidence>
<dbReference type="Proteomes" id="UP000007882">
    <property type="component" value="Chromosome"/>
</dbReference>
<proteinExistence type="predicted"/>
<reference evidence="3 4" key="1">
    <citation type="submission" date="2012-02" db="EMBL/GenBank/DDBJ databases">
        <title>Complete genome sequence of Actinoplanes missouriensis 431 (= NBRC 102363).</title>
        <authorList>
            <person name="Ohnishi Y."/>
            <person name="Ishikawa J."/>
            <person name="Sekine M."/>
            <person name="Hosoyama A."/>
            <person name="Harada T."/>
            <person name="Narita H."/>
            <person name="Hata T."/>
            <person name="Konno Y."/>
            <person name="Tutikane K."/>
            <person name="Fujita N."/>
            <person name="Horinouchi S."/>
            <person name="Hayakawa M."/>
        </authorList>
    </citation>
    <scope>NUCLEOTIDE SEQUENCE [LARGE SCALE GENOMIC DNA]</scope>
    <source>
        <strain evidence="4">ATCC 14538 / DSM 43046 / CBS 188.64 / JCM 3121 / NBRC 102363 / NCIMB 12654 / NRRL B-3342 / UNCC 431</strain>
    </source>
</reference>
<feature type="chain" id="PRO_5003627443" description="Ig-like domain repeat protein" evidence="2">
    <location>
        <begin position="42"/>
        <end position="685"/>
    </location>
</feature>
<dbReference type="eggNOG" id="COG3391">
    <property type="taxonomic scope" value="Bacteria"/>
</dbReference>